<reference evidence="1 2" key="1">
    <citation type="journal article" date="2016" name="Nat. Commun.">
        <title>Thousands of microbial genomes shed light on interconnected biogeochemical processes in an aquifer system.</title>
        <authorList>
            <person name="Anantharaman K."/>
            <person name="Brown C.T."/>
            <person name="Hug L.A."/>
            <person name="Sharon I."/>
            <person name="Castelle C.J."/>
            <person name="Probst A.J."/>
            <person name="Thomas B.C."/>
            <person name="Singh A."/>
            <person name="Wilkins M.J."/>
            <person name="Karaoz U."/>
            <person name="Brodie E.L."/>
            <person name="Williams K.H."/>
            <person name="Hubbard S.S."/>
            <person name="Banfield J.F."/>
        </authorList>
    </citation>
    <scope>NUCLEOTIDE SEQUENCE [LARGE SCALE GENOMIC DNA]</scope>
</reference>
<dbReference type="EMBL" id="MFMC01000044">
    <property type="protein sequence ID" value="OGG76710.1"/>
    <property type="molecule type" value="Genomic_DNA"/>
</dbReference>
<name>A0A1F6ESX7_9BACT</name>
<proteinExistence type="predicted"/>
<sequence>MSDDASRTIELAISKAKIDPDFSKDLVNYFKYLVIENCSRGRLPELDTIFRYGNSADLLSFGLEVVPDCGNKITVYVKNYR</sequence>
<accession>A0A1F6ESX7</accession>
<comment type="caution">
    <text evidence="1">The sequence shown here is derived from an EMBL/GenBank/DDBJ whole genome shotgun (WGS) entry which is preliminary data.</text>
</comment>
<gene>
    <name evidence="1" type="ORF">A3B35_03760</name>
</gene>
<organism evidence="1 2">
    <name type="scientific">Candidatus Kaiserbacteria bacterium RIFCSPLOWO2_01_FULL_54_24</name>
    <dbReference type="NCBI Taxonomy" id="1798515"/>
    <lineage>
        <taxon>Bacteria</taxon>
        <taxon>Candidatus Kaiseribacteriota</taxon>
    </lineage>
</organism>
<evidence type="ECO:0000313" key="2">
    <source>
        <dbReference type="Proteomes" id="UP000177215"/>
    </source>
</evidence>
<dbReference type="STRING" id="1798515.A3B35_03760"/>
<protein>
    <submittedName>
        <fullName evidence="1">Uncharacterized protein</fullName>
    </submittedName>
</protein>
<dbReference type="AlphaFoldDB" id="A0A1F6ESX7"/>
<dbReference type="Proteomes" id="UP000177215">
    <property type="component" value="Unassembled WGS sequence"/>
</dbReference>
<evidence type="ECO:0000313" key="1">
    <source>
        <dbReference type="EMBL" id="OGG76710.1"/>
    </source>
</evidence>